<keyword evidence="2" id="KW-0813">Transport</keyword>
<dbReference type="InterPro" id="IPR003439">
    <property type="entry name" value="ABC_transporter-like_ATP-bd"/>
</dbReference>
<evidence type="ECO:0000256" key="3">
    <source>
        <dbReference type="ARBA" id="ARBA00022692"/>
    </source>
</evidence>
<feature type="transmembrane region" description="Helical" evidence="9">
    <location>
        <begin position="284"/>
        <end position="304"/>
    </location>
</feature>
<comment type="subcellular location">
    <subcellularLocation>
        <location evidence="1">Membrane</location>
        <topology evidence="1">Multi-pass membrane protein</topology>
    </subcellularLocation>
</comment>
<feature type="transmembrane region" description="Helical" evidence="9">
    <location>
        <begin position="451"/>
        <end position="477"/>
    </location>
</feature>
<dbReference type="Pfam" id="PF00664">
    <property type="entry name" value="ABC_membrane"/>
    <property type="match status" value="1"/>
</dbReference>
<dbReference type="InterPro" id="IPR011527">
    <property type="entry name" value="ABC1_TM_dom"/>
</dbReference>
<dbReference type="eggNOG" id="KOG0058">
    <property type="taxonomic scope" value="Eukaryota"/>
</dbReference>
<proteinExistence type="predicted"/>
<evidence type="ECO:0000256" key="2">
    <source>
        <dbReference type="ARBA" id="ARBA00022448"/>
    </source>
</evidence>
<dbReference type="Gene3D" id="1.20.1560.10">
    <property type="entry name" value="ABC transporter type 1, transmembrane domain"/>
    <property type="match status" value="1"/>
</dbReference>
<dbReference type="PROSITE" id="PS50893">
    <property type="entry name" value="ABC_TRANSPORTER_2"/>
    <property type="match status" value="1"/>
</dbReference>
<keyword evidence="5" id="KW-0067">ATP-binding</keyword>
<dbReference type="Proteomes" id="UP000266841">
    <property type="component" value="Unassembled WGS sequence"/>
</dbReference>
<dbReference type="GO" id="GO:0015421">
    <property type="term" value="F:ABC-type oligopeptide transporter activity"/>
    <property type="evidence" value="ECO:0007669"/>
    <property type="project" value="TreeGrafter"/>
</dbReference>
<reference evidence="12 13" key="1">
    <citation type="journal article" date="2012" name="Genome Biol.">
        <title>Genome and low-iron response of an oceanic diatom adapted to chronic iron limitation.</title>
        <authorList>
            <person name="Lommer M."/>
            <person name="Specht M."/>
            <person name="Roy A.S."/>
            <person name="Kraemer L."/>
            <person name="Andreson R."/>
            <person name="Gutowska M.A."/>
            <person name="Wolf J."/>
            <person name="Bergner S.V."/>
            <person name="Schilhabel M.B."/>
            <person name="Klostermeier U.C."/>
            <person name="Beiko R.G."/>
            <person name="Rosenstiel P."/>
            <person name="Hippler M."/>
            <person name="Laroche J."/>
        </authorList>
    </citation>
    <scope>NUCLEOTIDE SEQUENCE [LARGE SCALE GENOMIC DNA]</scope>
    <source>
        <strain evidence="12 13">CCMP1005</strain>
    </source>
</reference>
<sequence>MGFTRTRVVVAVASAISLNTVFLGVSILFLFFPVAAVTRFLYPCLSTIEEEKSLDSIVEPVVEGDVIRLAGGLFLSFVVASSGLIVPLLPCCHCENGENQKQLRGALLRTLLLLQGCLGLALVGTGLLNLASSVENDDYSDDGGGNSTEATRAQQNKSPVHHARCSSLMDQNVLWLGVGTVVLTSVVMMTSFWPDQRSTEDQFEPHRRPSEGRRCCLRRNRQAVPDVISIVDPLLPDDSSRENERMDEARSIEDPEIDGRSDTEQTSRLQGTMRVLKLAGSESLYLWVGVAVLLVRLPFSLAIFDQSPGSGLWRDGKLYESYKLWNYGPGLTSRNKGEDLTWFFRFSVEATVRIVGISTYMLIRSPILGGCTLAIVPLVGIANKLYGDFLAENAKGIQSALAESTSVAHETLGSIKTVLTLACEKHEISKYRKKIDRFYDLNMKQVIASGVYFMLVSTFIINTCVQSALLMLGSLFVQQGRMTADVLLSFMLYQGQLQEYTLNLFQSFSSLVKSSGAGDRIFYLLDRKPPPPATASLLVKAQEQDSSDGVRAGEDITLDNVSFAYPTRKHVLALDAITLNVQKGHVVALVGASGWFGGVDLRSLNLSLHRQNIGMVTQEPTLFSGTIQENIAYGTSASLEDVVVASKIAHAHAFIEDFPKQYQEQVGERGGRLSGGQRQRICIARAIVRKPKLLLLDEATSALDPEAERAVQEALNELLRNRHGMTTIIIAHRLQTVRNADSIFVLHKGKVVENGSHNELQRASRSSLETAPVNPPSALLPTYVVLPLLEIFGQIVLSALISIRETQQYIRVRCRWGRMLSASVGAVAWFDCARLDFT</sequence>
<evidence type="ECO:0000259" key="10">
    <source>
        <dbReference type="PROSITE" id="PS50893"/>
    </source>
</evidence>
<feature type="compositionally biased region" description="Basic and acidic residues" evidence="8">
    <location>
        <begin position="238"/>
        <end position="265"/>
    </location>
</feature>
<feature type="domain" description="ABC transporter" evidence="10">
    <location>
        <begin position="556"/>
        <end position="773"/>
    </location>
</feature>
<evidence type="ECO:0000256" key="1">
    <source>
        <dbReference type="ARBA" id="ARBA00004141"/>
    </source>
</evidence>
<evidence type="ECO:0000313" key="12">
    <source>
        <dbReference type="EMBL" id="EJK45716.1"/>
    </source>
</evidence>
<feature type="domain" description="ABC transmembrane type-1" evidence="11">
    <location>
        <begin position="340"/>
        <end position="513"/>
    </location>
</feature>
<dbReference type="SUPFAM" id="SSF90123">
    <property type="entry name" value="ABC transporter transmembrane region"/>
    <property type="match status" value="1"/>
</dbReference>
<dbReference type="InterPro" id="IPR036640">
    <property type="entry name" value="ABC1_TM_sf"/>
</dbReference>
<evidence type="ECO:0000256" key="8">
    <source>
        <dbReference type="SAM" id="MobiDB-lite"/>
    </source>
</evidence>
<feature type="region of interest" description="Disordered" evidence="8">
    <location>
        <begin position="234"/>
        <end position="266"/>
    </location>
</feature>
<dbReference type="EMBL" id="AGNL01048299">
    <property type="protein sequence ID" value="EJK45716.1"/>
    <property type="molecule type" value="Genomic_DNA"/>
</dbReference>
<dbReference type="InterPro" id="IPR027417">
    <property type="entry name" value="P-loop_NTPase"/>
</dbReference>
<gene>
    <name evidence="12" type="ORF">THAOC_35654</name>
</gene>
<dbReference type="GO" id="GO:0005743">
    <property type="term" value="C:mitochondrial inner membrane"/>
    <property type="evidence" value="ECO:0007669"/>
    <property type="project" value="TreeGrafter"/>
</dbReference>
<dbReference type="PROSITE" id="PS00211">
    <property type="entry name" value="ABC_TRANSPORTER_1"/>
    <property type="match status" value="1"/>
</dbReference>
<name>K0R9X7_THAOC</name>
<organism evidence="12 13">
    <name type="scientific">Thalassiosira oceanica</name>
    <name type="common">Marine diatom</name>
    <dbReference type="NCBI Taxonomy" id="159749"/>
    <lineage>
        <taxon>Eukaryota</taxon>
        <taxon>Sar</taxon>
        <taxon>Stramenopiles</taxon>
        <taxon>Ochrophyta</taxon>
        <taxon>Bacillariophyta</taxon>
        <taxon>Coscinodiscophyceae</taxon>
        <taxon>Thalassiosirophycidae</taxon>
        <taxon>Thalassiosirales</taxon>
        <taxon>Thalassiosiraceae</taxon>
        <taxon>Thalassiosira</taxon>
    </lineage>
</organism>
<dbReference type="SUPFAM" id="SSF52540">
    <property type="entry name" value="P-loop containing nucleoside triphosphate hydrolases"/>
    <property type="match status" value="1"/>
</dbReference>
<keyword evidence="3 9" id="KW-0812">Transmembrane</keyword>
<dbReference type="OrthoDB" id="6500128at2759"/>
<feature type="transmembrane region" description="Helical" evidence="9">
    <location>
        <begin position="7"/>
        <end position="32"/>
    </location>
</feature>
<dbReference type="PANTHER" id="PTHR43394:SF1">
    <property type="entry name" value="ATP-BINDING CASSETTE SUB-FAMILY B MEMBER 10, MITOCHONDRIAL"/>
    <property type="match status" value="1"/>
</dbReference>
<evidence type="ECO:0000256" key="9">
    <source>
        <dbReference type="SAM" id="Phobius"/>
    </source>
</evidence>
<feature type="transmembrane region" description="Helical" evidence="9">
    <location>
        <begin position="66"/>
        <end position="89"/>
    </location>
</feature>
<evidence type="ECO:0008006" key="14">
    <source>
        <dbReference type="Google" id="ProtNLM"/>
    </source>
</evidence>
<dbReference type="PANTHER" id="PTHR43394">
    <property type="entry name" value="ATP-DEPENDENT PERMEASE MDL1, MITOCHONDRIAL"/>
    <property type="match status" value="1"/>
</dbReference>
<dbReference type="GO" id="GO:0005524">
    <property type="term" value="F:ATP binding"/>
    <property type="evidence" value="ECO:0007669"/>
    <property type="project" value="UniProtKB-KW"/>
</dbReference>
<dbReference type="Pfam" id="PF00005">
    <property type="entry name" value="ABC_tran"/>
    <property type="match status" value="1"/>
</dbReference>
<dbReference type="AlphaFoldDB" id="K0R9X7"/>
<evidence type="ECO:0000256" key="6">
    <source>
        <dbReference type="ARBA" id="ARBA00022989"/>
    </source>
</evidence>
<evidence type="ECO:0000259" key="11">
    <source>
        <dbReference type="PROSITE" id="PS50929"/>
    </source>
</evidence>
<feature type="region of interest" description="Disordered" evidence="8">
    <location>
        <begin position="138"/>
        <end position="159"/>
    </location>
</feature>
<evidence type="ECO:0000313" key="13">
    <source>
        <dbReference type="Proteomes" id="UP000266841"/>
    </source>
</evidence>
<dbReference type="GO" id="GO:0016887">
    <property type="term" value="F:ATP hydrolysis activity"/>
    <property type="evidence" value="ECO:0007669"/>
    <property type="project" value="InterPro"/>
</dbReference>
<evidence type="ECO:0000256" key="5">
    <source>
        <dbReference type="ARBA" id="ARBA00022840"/>
    </source>
</evidence>
<dbReference type="GO" id="GO:0090374">
    <property type="term" value="P:oligopeptide export from mitochondrion"/>
    <property type="evidence" value="ECO:0007669"/>
    <property type="project" value="TreeGrafter"/>
</dbReference>
<comment type="caution">
    <text evidence="12">The sequence shown here is derived from an EMBL/GenBank/DDBJ whole genome shotgun (WGS) entry which is preliminary data.</text>
</comment>
<dbReference type="FunFam" id="3.40.50.300:FF:000604">
    <property type="entry name" value="ABC transporter B family member 28"/>
    <property type="match status" value="1"/>
</dbReference>
<dbReference type="InterPro" id="IPR017871">
    <property type="entry name" value="ABC_transporter-like_CS"/>
</dbReference>
<evidence type="ECO:0000256" key="4">
    <source>
        <dbReference type="ARBA" id="ARBA00022741"/>
    </source>
</evidence>
<feature type="transmembrane region" description="Helical" evidence="9">
    <location>
        <begin position="173"/>
        <end position="193"/>
    </location>
</feature>
<protein>
    <recommendedName>
        <fullName evidence="14">ABC transmembrane type-1 domain-containing protein</fullName>
    </recommendedName>
</protein>
<accession>K0R9X7</accession>
<keyword evidence="6 9" id="KW-1133">Transmembrane helix</keyword>
<keyword evidence="4" id="KW-0547">Nucleotide-binding</keyword>
<keyword evidence="13" id="KW-1185">Reference proteome</keyword>
<evidence type="ECO:0000256" key="7">
    <source>
        <dbReference type="ARBA" id="ARBA00023136"/>
    </source>
</evidence>
<feature type="transmembrane region" description="Helical" evidence="9">
    <location>
        <begin position="110"/>
        <end position="131"/>
    </location>
</feature>
<dbReference type="PROSITE" id="PS50929">
    <property type="entry name" value="ABC_TM1F"/>
    <property type="match status" value="1"/>
</dbReference>
<dbReference type="InterPro" id="IPR039421">
    <property type="entry name" value="Type_1_exporter"/>
</dbReference>
<feature type="compositionally biased region" description="Polar residues" evidence="8">
    <location>
        <begin position="148"/>
        <end position="158"/>
    </location>
</feature>
<keyword evidence="7 9" id="KW-0472">Membrane</keyword>
<dbReference type="Gene3D" id="3.40.50.300">
    <property type="entry name" value="P-loop containing nucleotide triphosphate hydrolases"/>
    <property type="match status" value="1"/>
</dbReference>